<dbReference type="AlphaFoldDB" id="A0A6J6VIC4"/>
<name>A0A6J6VIC4_9ZZZZ</name>
<sequence>MRLLVVPTAGAALLGGVLWLSGIPLSNAGGTDEGVRLVSEGTEATLVVTDLAPGESAERSISISNPGSEPTRLSMTEHGDAVVASGGAAEDALQLVVEREGVRLYAGPMGAMSDVAADQGWIAGGSRVTFTFTVSLPDEAPPLASRAEVSYTWETAS</sequence>
<evidence type="ECO:0000313" key="1">
    <source>
        <dbReference type="EMBL" id="CAB4770578.1"/>
    </source>
</evidence>
<gene>
    <name evidence="1" type="ORF">UFOPK2761_03366</name>
</gene>
<organism evidence="1">
    <name type="scientific">freshwater metagenome</name>
    <dbReference type="NCBI Taxonomy" id="449393"/>
    <lineage>
        <taxon>unclassified sequences</taxon>
        <taxon>metagenomes</taxon>
        <taxon>ecological metagenomes</taxon>
    </lineage>
</organism>
<proteinExistence type="predicted"/>
<reference evidence="1" key="1">
    <citation type="submission" date="2020-05" db="EMBL/GenBank/DDBJ databases">
        <authorList>
            <person name="Chiriac C."/>
            <person name="Salcher M."/>
            <person name="Ghai R."/>
            <person name="Kavagutti S V."/>
        </authorList>
    </citation>
    <scope>NUCLEOTIDE SEQUENCE</scope>
</reference>
<accession>A0A6J6VIC4</accession>
<dbReference type="EMBL" id="CAEZYQ010000047">
    <property type="protein sequence ID" value="CAB4770578.1"/>
    <property type="molecule type" value="Genomic_DNA"/>
</dbReference>
<protein>
    <submittedName>
        <fullName evidence="1">Unannotated protein</fullName>
    </submittedName>
</protein>